<evidence type="ECO:0000256" key="7">
    <source>
        <dbReference type="ARBA" id="ARBA00023004"/>
    </source>
</evidence>
<dbReference type="Gene3D" id="2.60.120.620">
    <property type="entry name" value="q2cbj1_9rhob like domain"/>
    <property type="match status" value="1"/>
</dbReference>
<evidence type="ECO:0000256" key="3">
    <source>
        <dbReference type="ARBA" id="ARBA00011738"/>
    </source>
</evidence>
<evidence type="ECO:0000313" key="8">
    <source>
        <dbReference type="EMBL" id="BCS21878.1"/>
    </source>
</evidence>
<evidence type="ECO:0000256" key="2">
    <source>
        <dbReference type="ARBA" id="ARBA00005830"/>
    </source>
</evidence>
<dbReference type="RefSeq" id="XP_041554072.1">
    <property type="nucleotide sequence ID" value="XM_041701159.1"/>
</dbReference>
<comment type="subunit">
    <text evidence="3">Homodimer.</text>
</comment>
<comment type="cofactor">
    <cofactor evidence="1">
        <name>Fe cation</name>
        <dbReference type="ChEBI" id="CHEBI:24875"/>
    </cofactor>
</comment>
<dbReference type="EMBL" id="AP024445">
    <property type="protein sequence ID" value="BCS21878.1"/>
    <property type="molecule type" value="Genomic_DNA"/>
</dbReference>
<name>A0A7R8ALT8_9EURO</name>
<dbReference type="GO" id="GO:0046872">
    <property type="term" value="F:metal ion binding"/>
    <property type="evidence" value="ECO:0007669"/>
    <property type="project" value="UniProtKB-KW"/>
</dbReference>
<evidence type="ECO:0000256" key="4">
    <source>
        <dbReference type="ARBA" id="ARBA00022723"/>
    </source>
</evidence>
<accession>A0A7R8ALT8</accession>
<dbReference type="InterPro" id="IPR008775">
    <property type="entry name" value="Phytyl_CoA_dOase-like"/>
</dbReference>
<reference evidence="8" key="1">
    <citation type="submission" date="2021-01" db="EMBL/GenBank/DDBJ databases">
        <authorList>
            <consortium name="Aspergillus puulaauensis MK2 genome sequencing consortium"/>
            <person name="Kazuki M."/>
            <person name="Futagami T."/>
        </authorList>
    </citation>
    <scope>NUCLEOTIDE SEQUENCE</scope>
    <source>
        <strain evidence="8">MK2</strain>
    </source>
</reference>
<dbReference type="KEGG" id="apuu:APUU_30103A"/>
<keyword evidence="7" id="KW-0408">Iron</keyword>
<dbReference type="SUPFAM" id="SSF51197">
    <property type="entry name" value="Clavaminate synthase-like"/>
    <property type="match status" value="1"/>
</dbReference>
<dbReference type="PANTHER" id="PTHR20883:SF45">
    <property type="entry name" value="PHYTANOYL-COA DIOXYGENASE FAMILY PROTEIN"/>
    <property type="match status" value="1"/>
</dbReference>
<evidence type="ECO:0000256" key="6">
    <source>
        <dbReference type="ARBA" id="ARBA00023002"/>
    </source>
</evidence>
<dbReference type="GO" id="GO:0051213">
    <property type="term" value="F:dioxygenase activity"/>
    <property type="evidence" value="ECO:0007669"/>
    <property type="project" value="UniProtKB-KW"/>
</dbReference>
<evidence type="ECO:0000313" key="9">
    <source>
        <dbReference type="Proteomes" id="UP000654913"/>
    </source>
</evidence>
<dbReference type="PANTHER" id="PTHR20883">
    <property type="entry name" value="PHYTANOYL-COA DIOXYGENASE DOMAIN CONTAINING 1"/>
    <property type="match status" value="1"/>
</dbReference>
<keyword evidence="9" id="KW-1185">Reference proteome</keyword>
<proteinExistence type="inferred from homology"/>
<keyword evidence="4" id="KW-0479">Metal-binding</keyword>
<sequence>MAANNTGHTTNGANGVTSVEPRLARLPRTSMPQEVLTVLLRDGGLILEQIADHEDIDKAVEEIQPHLLGQARHDGVTMPKESKQVSGLAGKSRTFATKLLANSLFQEVSNLLLSKTTTTYYGKQKQTSVSRPQVTNTMAFWIGPGAQAQGLHRDDQCHHTRHPAKYETELGMMFAATRSHKANGATRVVPGSNKWDDQRKPRLDEAASAELEKGDALMWLGSTYHGAGQNTTSDEYRLLFAGFMTPGWCRQDENQYLAYSFEDIKDYPEDVQKLLGYYVSRPYGGFVEQMEPLEFLKCNGDWTKWRPGDLV</sequence>
<dbReference type="Proteomes" id="UP000654913">
    <property type="component" value="Chromosome 3"/>
</dbReference>
<dbReference type="GeneID" id="64971883"/>
<dbReference type="AlphaFoldDB" id="A0A7R8ALT8"/>
<comment type="similarity">
    <text evidence="2">Belongs to the PhyH family.</text>
</comment>
<reference evidence="8" key="2">
    <citation type="submission" date="2021-02" db="EMBL/GenBank/DDBJ databases">
        <title>Aspergillus puulaauensis MK2 genome sequence.</title>
        <authorList>
            <person name="Futagami T."/>
            <person name="Mori K."/>
            <person name="Kadooka C."/>
            <person name="Tanaka T."/>
        </authorList>
    </citation>
    <scope>NUCLEOTIDE SEQUENCE</scope>
    <source>
        <strain evidence="8">MK2</strain>
    </source>
</reference>
<keyword evidence="5" id="KW-0223">Dioxygenase</keyword>
<dbReference type="OrthoDB" id="445007at2759"/>
<keyword evidence="6" id="KW-0560">Oxidoreductase</keyword>
<dbReference type="Pfam" id="PF05721">
    <property type="entry name" value="PhyH"/>
    <property type="match status" value="1"/>
</dbReference>
<protein>
    <recommendedName>
        <fullName evidence="10">Phytanoyl-CoA dioxygenase family protein</fullName>
    </recommendedName>
</protein>
<gene>
    <name evidence="8" type="ORF">APUU_30103A</name>
</gene>
<evidence type="ECO:0008006" key="10">
    <source>
        <dbReference type="Google" id="ProtNLM"/>
    </source>
</evidence>
<evidence type="ECO:0000256" key="1">
    <source>
        <dbReference type="ARBA" id="ARBA00001962"/>
    </source>
</evidence>
<evidence type="ECO:0000256" key="5">
    <source>
        <dbReference type="ARBA" id="ARBA00022964"/>
    </source>
</evidence>
<organism evidence="8 9">
    <name type="scientific">Aspergillus puulaauensis</name>
    <dbReference type="NCBI Taxonomy" id="1220207"/>
    <lineage>
        <taxon>Eukaryota</taxon>
        <taxon>Fungi</taxon>
        <taxon>Dikarya</taxon>
        <taxon>Ascomycota</taxon>
        <taxon>Pezizomycotina</taxon>
        <taxon>Eurotiomycetes</taxon>
        <taxon>Eurotiomycetidae</taxon>
        <taxon>Eurotiales</taxon>
        <taxon>Aspergillaceae</taxon>
        <taxon>Aspergillus</taxon>
    </lineage>
</organism>